<dbReference type="Pfam" id="PF12974">
    <property type="entry name" value="Phosphonate-bd"/>
    <property type="match status" value="1"/>
</dbReference>
<dbReference type="GO" id="GO:0043190">
    <property type="term" value="C:ATP-binding cassette (ABC) transporter complex"/>
    <property type="evidence" value="ECO:0007669"/>
    <property type="project" value="InterPro"/>
</dbReference>
<sequence>MKKENIFIKTWLKPVLERRLVPVNKCRSGFYVKLVILLVFSMLILSGCQGTANLPQVSIKPSDHSQTNPQPLENKDVLKVGISSVLSPRETVENYQPFADYLQKKIGRTVQLVQRQTYQEINELVKNQEVDVAFICSGAYVVGEKDNLELLAVPEVNGKSTYQSYIIVNANSSIQQIMDLKGQVFGFTDPISFSGTIAPTYMVTQLKTTPKDFFGRVVYTYSHDNSIKAVLDNVVSAAGVDSLVYQYAVSKDPTLKNKLRIIVESPEVGSPPVVVNHQIDPNLKTALQEALLQMDSDPIGRKALKALLYDRFVLPNPKAYEPIETMVNAIPALAQQEPKG</sequence>
<dbReference type="Gene3D" id="3.40.190.10">
    <property type="entry name" value="Periplasmic binding protein-like II"/>
    <property type="match status" value="2"/>
</dbReference>
<dbReference type="GO" id="GO:0055085">
    <property type="term" value="P:transmembrane transport"/>
    <property type="evidence" value="ECO:0007669"/>
    <property type="project" value="InterPro"/>
</dbReference>
<gene>
    <name evidence="2" type="ORF">SDC9_46935</name>
</gene>
<dbReference type="SUPFAM" id="SSF53850">
    <property type="entry name" value="Periplasmic binding protein-like II"/>
    <property type="match status" value="1"/>
</dbReference>
<dbReference type="EMBL" id="VSSQ01000746">
    <property type="protein sequence ID" value="MPM00705.1"/>
    <property type="molecule type" value="Genomic_DNA"/>
</dbReference>
<organism evidence="2">
    <name type="scientific">bioreactor metagenome</name>
    <dbReference type="NCBI Taxonomy" id="1076179"/>
    <lineage>
        <taxon>unclassified sequences</taxon>
        <taxon>metagenomes</taxon>
        <taxon>ecological metagenomes</taxon>
    </lineage>
</organism>
<dbReference type="NCBIfam" id="TIGR01098">
    <property type="entry name" value="3A0109s03R"/>
    <property type="match status" value="1"/>
</dbReference>
<dbReference type="CDD" id="cd13571">
    <property type="entry name" value="PBP2_PnhD_1"/>
    <property type="match status" value="1"/>
</dbReference>
<dbReference type="AlphaFoldDB" id="A0A644WA65"/>
<reference evidence="2" key="1">
    <citation type="submission" date="2019-08" db="EMBL/GenBank/DDBJ databases">
        <authorList>
            <person name="Kucharzyk K."/>
            <person name="Murdoch R.W."/>
            <person name="Higgins S."/>
            <person name="Loffler F."/>
        </authorList>
    </citation>
    <scope>NUCLEOTIDE SEQUENCE</scope>
</reference>
<evidence type="ECO:0000313" key="2">
    <source>
        <dbReference type="EMBL" id="MPM00705.1"/>
    </source>
</evidence>
<protein>
    <recommendedName>
        <fullName evidence="3">Phosphate-import protein PhnD</fullName>
    </recommendedName>
</protein>
<name>A0A644WA65_9ZZZZ</name>
<proteinExistence type="predicted"/>
<dbReference type="PANTHER" id="PTHR35841:SF1">
    <property type="entry name" value="PHOSPHONATES-BINDING PERIPLASMIC PROTEIN"/>
    <property type="match status" value="1"/>
</dbReference>
<comment type="caution">
    <text evidence="2">The sequence shown here is derived from an EMBL/GenBank/DDBJ whole genome shotgun (WGS) entry which is preliminary data.</text>
</comment>
<keyword evidence="1" id="KW-0732">Signal</keyword>
<accession>A0A644WA65</accession>
<dbReference type="InterPro" id="IPR005770">
    <property type="entry name" value="PhnD"/>
</dbReference>
<dbReference type="PANTHER" id="PTHR35841">
    <property type="entry name" value="PHOSPHONATES-BINDING PERIPLASMIC PROTEIN"/>
    <property type="match status" value="1"/>
</dbReference>
<evidence type="ECO:0000256" key="1">
    <source>
        <dbReference type="ARBA" id="ARBA00022729"/>
    </source>
</evidence>
<evidence type="ECO:0008006" key="3">
    <source>
        <dbReference type="Google" id="ProtNLM"/>
    </source>
</evidence>